<dbReference type="Pfam" id="PF04471">
    <property type="entry name" value="Mrr_cat"/>
    <property type="match status" value="1"/>
</dbReference>
<accession>A0A0R1XTJ4</accession>
<sequence>MYLLHRIYNQTSAAMQIRLLEEENKLSIGYAAFVLAGEGDTLIGHARTMAKADFAVYFAALGHKMGLPWATRTRSHWLYYFLQLESNDTVVVPTHTGFAIYRVTGAPEVVPTVAREHDVGFTVPVKLLVNDPKGAVGAALTDAMRFRGTDLMLSGQATQDIDGLVAGQDTTVPEPAAAAVAAVQETLQGLHPAQFTEIVGRYLRAMGADEVRYPAADPNEDETPVDILGVFRNVGAVILVHAQQYSGTVPEAGIQELVGFQYTTFEGYDAMAVIKWFVTTGHFPEDEDEAVGYVQENRVQVFQDTDLAKRLVISGVDLNFAKA</sequence>
<proteinExistence type="predicted"/>
<dbReference type="InterPro" id="IPR007560">
    <property type="entry name" value="Restrct_endonuc_IV_Mrr"/>
</dbReference>
<protein>
    <recommendedName>
        <fullName evidence="1">Restriction endonuclease type IV Mrr domain-containing protein</fullName>
    </recommendedName>
</protein>
<dbReference type="GO" id="GO:0009307">
    <property type="term" value="P:DNA restriction-modification system"/>
    <property type="evidence" value="ECO:0007669"/>
    <property type="project" value="InterPro"/>
</dbReference>
<gene>
    <name evidence="2" type="ORF">FC91_GL000156</name>
</gene>
<dbReference type="GO" id="GO:0004519">
    <property type="term" value="F:endonuclease activity"/>
    <property type="evidence" value="ECO:0007669"/>
    <property type="project" value="InterPro"/>
</dbReference>
<dbReference type="Proteomes" id="UP000050949">
    <property type="component" value="Unassembled WGS sequence"/>
</dbReference>
<dbReference type="PATRIC" id="fig|1122147.4.peg.158"/>
<dbReference type="AlphaFoldDB" id="A0A0R1XTJ4"/>
<dbReference type="GO" id="GO:0003677">
    <property type="term" value="F:DNA binding"/>
    <property type="evidence" value="ECO:0007669"/>
    <property type="project" value="InterPro"/>
</dbReference>
<name>A0A0R1XTJ4_9LACO</name>
<evidence type="ECO:0000313" key="3">
    <source>
        <dbReference type="Proteomes" id="UP000050949"/>
    </source>
</evidence>
<comment type="caution">
    <text evidence="2">The sequence shown here is derived from an EMBL/GenBank/DDBJ whole genome shotgun (WGS) entry which is preliminary data.</text>
</comment>
<evidence type="ECO:0000313" key="2">
    <source>
        <dbReference type="EMBL" id="KRM29964.1"/>
    </source>
</evidence>
<dbReference type="eggNOG" id="ENOG5031DDP">
    <property type="taxonomic scope" value="Bacteria"/>
</dbReference>
<dbReference type="OrthoDB" id="891863at2"/>
<evidence type="ECO:0000259" key="1">
    <source>
        <dbReference type="Pfam" id="PF04471"/>
    </source>
</evidence>
<feature type="domain" description="Restriction endonuclease type IV Mrr" evidence="1">
    <location>
        <begin position="188"/>
        <end position="310"/>
    </location>
</feature>
<dbReference type="RefSeq" id="WP_027827990.1">
    <property type="nucleotide sequence ID" value="NZ_AUEH01000010.1"/>
</dbReference>
<reference evidence="2 3" key="1">
    <citation type="journal article" date="2015" name="Genome Announc.">
        <title>Expanding the biotechnology potential of lactobacilli through comparative genomics of 213 strains and associated genera.</title>
        <authorList>
            <person name="Sun Z."/>
            <person name="Harris H.M."/>
            <person name="McCann A."/>
            <person name="Guo C."/>
            <person name="Argimon S."/>
            <person name="Zhang W."/>
            <person name="Yang X."/>
            <person name="Jeffery I.B."/>
            <person name="Cooney J.C."/>
            <person name="Kagawa T.F."/>
            <person name="Liu W."/>
            <person name="Song Y."/>
            <person name="Salvetti E."/>
            <person name="Wrobel A."/>
            <person name="Rasinkangas P."/>
            <person name="Parkhill J."/>
            <person name="Rea M.C."/>
            <person name="O'Sullivan O."/>
            <person name="Ritari J."/>
            <person name="Douillard F.P."/>
            <person name="Paul Ross R."/>
            <person name="Yang R."/>
            <person name="Briner A.E."/>
            <person name="Felis G.E."/>
            <person name="de Vos W.M."/>
            <person name="Barrangou R."/>
            <person name="Klaenhammer T.R."/>
            <person name="Caufield P.W."/>
            <person name="Cui Y."/>
            <person name="Zhang H."/>
            <person name="O'Toole P.W."/>
        </authorList>
    </citation>
    <scope>NUCLEOTIDE SEQUENCE [LARGE SCALE GENOMIC DNA]</scope>
    <source>
        <strain evidence="2 3">DSM 16991</strain>
    </source>
</reference>
<organism evidence="2 3">
    <name type="scientific">Schleiferilactobacillus harbinensis DSM 16991</name>
    <dbReference type="NCBI Taxonomy" id="1122147"/>
    <lineage>
        <taxon>Bacteria</taxon>
        <taxon>Bacillati</taxon>
        <taxon>Bacillota</taxon>
        <taxon>Bacilli</taxon>
        <taxon>Lactobacillales</taxon>
        <taxon>Lactobacillaceae</taxon>
        <taxon>Schleiferilactobacillus</taxon>
    </lineage>
</organism>
<dbReference type="EMBL" id="AZFW01000008">
    <property type="protein sequence ID" value="KRM29964.1"/>
    <property type="molecule type" value="Genomic_DNA"/>
</dbReference>